<dbReference type="AlphaFoldDB" id="A0ABD2X6L4"/>
<evidence type="ECO:0000313" key="3">
    <source>
        <dbReference type="Proteomes" id="UP001627154"/>
    </source>
</evidence>
<comment type="caution">
    <text evidence="2">The sequence shown here is derived from an EMBL/GenBank/DDBJ whole genome shotgun (WGS) entry which is preliminary data.</text>
</comment>
<gene>
    <name evidence="2" type="ORF">TKK_006378</name>
</gene>
<keyword evidence="3" id="KW-1185">Reference proteome</keyword>
<reference evidence="2 3" key="1">
    <citation type="journal article" date="2024" name="bioRxiv">
        <title>A reference genome for Trichogramma kaykai: A tiny desert-dwelling parasitoid wasp with competing sex-ratio distorters.</title>
        <authorList>
            <person name="Culotta J."/>
            <person name="Lindsey A.R."/>
        </authorList>
    </citation>
    <scope>NUCLEOTIDE SEQUENCE [LARGE SCALE GENOMIC DNA]</scope>
    <source>
        <strain evidence="2 3">KSX58</strain>
    </source>
</reference>
<dbReference type="InterPro" id="IPR002083">
    <property type="entry name" value="MATH/TRAF_dom"/>
</dbReference>
<dbReference type="InterPro" id="IPR008974">
    <property type="entry name" value="TRAF-like"/>
</dbReference>
<evidence type="ECO:0000313" key="2">
    <source>
        <dbReference type="EMBL" id="KAL3400533.1"/>
    </source>
</evidence>
<protein>
    <recommendedName>
        <fullName evidence="1">MATH domain-containing protein</fullName>
    </recommendedName>
</protein>
<feature type="domain" description="MATH" evidence="1">
    <location>
        <begin position="17"/>
        <end position="126"/>
    </location>
</feature>
<dbReference type="EMBL" id="JBJJXI010000051">
    <property type="protein sequence ID" value="KAL3400533.1"/>
    <property type="molecule type" value="Genomic_DNA"/>
</dbReference>
<name>A0ABD2X6L4_9HYME</name>
<dbReference type="Proteomes" id="UP001627154">
    <property type="component" value="Unassembled WGS sequence"/>
</dbReference>
<accession>A0ABD2X6L4</accession>
<evidence type="ECO:0000259" key="1">
    <source>
        <dbReference type="PROSITE" id="PS50144"/>
    </source>
</evidence>
<dbReference type="SUPFAM" id="SSF49599">
    <property type="entry name" value="TRAF domain-like"/>
    <property type="match status" value="1"/>
</dbReference>
<dbReference type="Pfam" id="PF22486">
    <property type="entry name" value="MATH_2"/>
    <property type="match status" value="1"/>
</dbReference>
<dbReference type="PROSITE" id="PS50144">
    <property type="entry name" value="MATH"/>
    <property type="match status" value="1"/>
</dbReference>
<organism evidence="2 3">
    <name type="scientific">Trichogramma kaykai</name>
    <dbReference type="NCBI Taxonomy" id="54128"/>
    <lineage>
        <taxon>Eukaryota</taxon>
        <taxon>Metazoa</taxon>
        <taxon>Ecdysozoa</taxon>
        <taxon>Arthropoda</taxon>
        <taxon>Hexapoda</taxon>
        <taxon>Insecta</taxon>
        <taxon>Pterygota</taxon>
        <taxon>Neoptera</taxon>
        <taxon>Endopterygota</taxon>
        <taxon>Hymenoptera</taxon>
        <taxon>Apocrita</taxon>
        <taxon>Proctotrupomorpha</taxon>
        <taxon>Chalcidoidea</taxon>
        <taxon>Trichogrammatidae</taxon>
        <taxon>Trichogramma</taxon>
    </lineage>
</organism>
<dbReference type="Gene3D" id="2.60.210.10">
    <property type="entry name" value="Apoptosis, Tumor Necrosis Factor Receptor Associated Protein 2, Chain A"/>
    <property type="match status" value="1"/>
</dbReference>
<proteinExistence type="predicted"/>
<sequence>MPVFEEIEACTTLNVEQCTITWTINNYSSIVKDVPGKYLSSPKFSLGNAAKRQFYLRLYPGGETEKSSKFISLFVYWNKTNNKQEFTCECKFSIITEVTGSIIHKRVFQAKYLKILQLILTSKIMN</sequence>